<evidence type="ECO:0000313" key="1">
    <source>
        <dbReference type="EMBL" id="GGR84665.1"/>
    </source>
</evidence>
<name>A0ABQ2S266_9DEIO</name>
<dbReference type="Proteomes" id="UP000644548">
    <property type="component" value="Unassembled WGS sequence"/>
</dbReference>
<protein>
    <recommendedName>
        <fullName evidence="3">DUF697 domain-containing protein</fullName>
    </recommendedName>
</protein>
<keyword evidence="2" id="KW-1185">Reference proteome</keyword>
<dbReference type="EMBL" id="BMQN01000001">
    <property type="protein sequence ID" value="GGR84665.1"/>
    <property type="molecule type" value="Genomic_DNA"/>
</dbReference>
<sequence>MIDPRIQAALNEARERATRVVTANGGISVQIPTSTQTIAKPITEAEVFALITSLLPRVLDGIAQARAALGDRKLSLAEALQLGTTIATLVSAAVKDGAPLVKGADARLLASALLGALYDVFIPERLPTWARPFNGAIKSAVLGGLELVYQALVKKK</sequence>
<dbReference type="RefSeq" id="WP_189071961.1">
    <property type="nucleotide sequence ID" value="NZ_BMQN01000001.1"/>
</dbReference>
<gene>
    <name evidence="1" type="ORF">GCM10008960_09620</name>
</gene>
<reference evidence="2" key="1">
    <citation type="journal article" date="2019" name="Int. J. Syst. Evol. Microbiol.">
        <title>The Global Catalogue of Microorganisms (GCM) 10K type strain sequencing project: providing services to taxonomists for standard genome sequencing and annotation.</title>
        <authorList>
            <consortium name="The Broad Institute Genomics Platform"/>
            <consortium name="The Broad Institute Genome Sequencing Center for Infectious Disease"/>
            <person name="Wu L."/>
            <person name="Ma J."/>
        </authorList>
    </citation>
    <scope>NUCLEOTIDE SEQUENCE [LARGE SCALE GENOMIC DNA]</scope>
    <source>
        <strain evidence="2">JCM 31405</strain>
    </source>
</reference>
<evidence type="ECO:0000313" key="2">
    <source>
        <dbReference type="Proteomes" id="UP000644548"/>
    </source>
</evidence>
<organism evidence="1 2">
    <name type="scientific">Deinococcus sedimenti</name>
    <dbReference type="NCBI Taxonomy" id="1867090"/>
    <lineage>
        <taxon>Bacteria</taxon>
        <taxon>Thermotogati</taxon>
        <taxon>Deinococcota</taxon>
        <taxon>Deinococci</taxon>
        <taxon>Deinococcales</taxon>
        <taxon>Deinococcaceae</taxon>
        <taxon>Deinococcus</taxon>
    </lineage>
</organism>
<accession>A0ABQ2S266</accession>
<proteinExistence type="predicted"/>
<comment type="caution">
    <text evidence="1">The sequence shown here is derived from an EMBL/GenBank/DDBJ whole genome shotgun (WGS) entry which is preliminary data.</text>
</comment>
<evidence type="ECO:0008006" key="3">
    <source>
        <dbReference type="Google" id="ProtNLM"/>
    </source>
</evidence>